<accession>A0ABU8RP45</accession>
<evidence type="ECO:0000256" key="1">
    <source>
        <dbReference type="PROSITE-ProRule" id="PRU00182"/>
    </source>
</evidence>
<comment type="caution">
    <text evidence="3">The sequence shown here is derived from an EMBL/GenBank/DDBJ whole genome shotgun (WGS) entry which is preliminary data.</text>
</comment>
<dbReference type="InterPro" id="IPR036986">
    <property type="entry name" value="S4_RNA-bd_sf"/>
</dbReference>
<dbReference type="SUPFAM" id="SSF55174">
    <property type="entry name" value="Alpha-L RNA-binding motif"/>
    <property type="match status" value="1"/>
</dbReference>
<dbReference type="CDD" id="cd00165">
    <property type="entry name" value="S4"/>
    <property type="match status" value="1"/>
</dbReference>
<evidence type="ECO:0000313" key="3">
    <source>
        <dbReference type="EMBL" id="MEJ5946839.1"/>
    </source>
</evidence>
<dbReference type="Proteomes" id="UP001387100">
    <property type="component" value="Unassembled WGS sequence"/>
</dbReference>
<protein>
    <submittedName>
        <fullName evidence="3">RNA-binding S4 domain-containing protein</fullName>
    </submittedName>
</protein>
<evidence type="ECO:0000256" key="2">
    <source>
        <dbReference type="SAM" id="MobiDB-lite"/>
    </source>
</evidence>
<gene>
    <name evidence="3" type="ORF">WDZ17_16200</name>
</gene>
<name>A0ABU8RP45_9ACTN</name>
<keyword evidence="4" id="KW-1185">Reference proteome</keyword>
<dbReference type="RefSeq" id="WP_339576219.1">
    <property type="nucleotide sequence ID" value="NZ_JBBIAA010000035.1"/>
</dbReference>
<evidence type="ECO:0000313" key="4">
    <source>
        <dbReference type="Proteomes" id="UP001387100"/>
    </source>
</evidence>
<organism evidence="3 4">
    <name type="scientific">Pseudokineococcus basanitobsidens</name>
    <dbReference type="NCBI Taxonomy" id="1926649"/>
    <lineage>
        <taxon>Bacteria</taxon>
        <taxon>Bacillati</taxon>
        <taxon>Actinomycetota</taxon>
        <taxon>Actinomycetes</taxon>
        <taxon>Kineosporiales</taxon>
        <taxon>Kineosporiaceae</taxon>
        <taxon>Pseudokineococcus</taxon>
    </lineage>
</organism>
<feature type="region of interest" description="Disordered" evidence="2">
    <location>
        <begin position="1"/>
        <end position="25"/>
    </location>
</feature>
<dbReference type="Gene3D" id="3.10.290.10">
    <property type="entry name" value="RNA-binding S4 domain"/>
    <property type="match status" value="1"/>
</dbReference>
<feature type="compositionally biased region" description="Gly residues" evidence="2">
    <location>
        <begin position="9"/>
        <end position="20"/>
    </location>
</feature>
<sequence>MAGERSSTGAGGAGTTGGEGAAAVPTDGHIRLGQLLKLASLVETGADAKEALAAGVVRVNGEVEVRRGRQLARGDVVEVEGAAPVRVG</sequence>
<reference evidence="3 4" key="1">
    <citation type="journal article" date="2017" name="Int. J. Syst. Evol. Microbiol.">
        <title>Pseudokineococcus basanitobsidens sp. nov., isolated from volcanic rock.</title>
        <authorList>
            <person name="Lee D.W."/>
            <person name="Park M.Y."/>
            <person name="Kim J.J."/>
            <person name="Kim B.S."/>
        </authorList>
    </citation>
    <scope>NUCLEOTIDE SEQUENCE [LARGE SCALE GENOMIC DNA]</scope>
    <source>
        <strain evidence="3 4">DSM 103726</strain>
    </source>
</reference>
<dbReference type="Pfam" id="PF13275">
    <property type="entry name" value="S4_2"/>
    <property type="match status" value="1"/>
</dbReference>
<dbReference type="EMBL" id="JBBIAA010000035">
    <property type="protein sequence ID" value="MEJ5946839.1"/>
    <property type="molecule type" value="Genomic_DNA"/>
</dbReference>
<proteinExistence type="predicted"/>
<dbReference type="PROSITE" id="PS50889">
    <property type="entry name" value="S4"/>
    <property type="match status" value="1"/>
</dbReference>
<keyword evidence="1" id="KW-0694">RNA-binding</keyword>